<dbReference type="EMBL" id="CH473966">
    <property type="protein sequence ID" value="EDL95898.1"/>
    <property type="molecule type" value="Genomic_DNA"/>
</dbReference>
<evidence type="ECO:0000313" key="1">
    <source>
        <dbReference type="EMBL" id="EDL95898.1"/>
    </source>
</evidence>
<dbReference type="AlphaFoldDB" id="A6IQB5"/>
<gene>
    <name evidence="1" type="ORF">rCG_36233</name>
</gene>
<sequence>MMCEGDQCKTGSRGARAGLKFTV</sequence>
<proteinExistence type="predicted"/>
<dbReference type="Proteomes" id="UP000234681">
    <property type="component" value="Chromosome X"/>
</dbReference>
<organism evidence="1 2">
    <name type="scientific">Rattus norvegicus</name>
    <name type="common">Rat</name>
    <dbReference type="NCBI Taxonomy" id="10116"/>
    <lineage>
        <taxon>Eukaryota</taxon>
        <taxon>Metazoa</taxon>
        <taxon>Chordata</taxon>
        <taxon>Craniata</taxon>
        <taxon>Vertebrata</taxon>
        <taxon>Euteleostomi</taxon>
        <taxon>Mammalia</taxon>
        <taxon>Eutheria</taxon>
        <taxon>Euarchontoglires</taxon>
        <taxon>Glires</taxon>
        <taxon>Rodentia</taxon>
        <taxon>Myomorpha</taxon>
        <taxon>Muroidea</taxon>
        <taxon>Muridae</taxon>
        <taxon>Murinae</taxon>
        <taxon>Rattus</taxon>
    </lineage>
</organism>
<protein>
    <submittedName>
        <fullName evidence="1">RCG36233</fullName>
    </submittedName>
</protein>
<reference evidence="1 2" key="1">
    <citation type="submission" date="2005-09" db="EMBL/GenBank/DDBJ databases">
        <authorList>
            <person name="Mural R.J."/>
            <person name="Li P.W."/>
            <person name="Adams M.D."/>
            <person name="Amanatides P.G."/>
            <person name="Baden-Tillson H."/>
            <person name="Barnstead M."/>
            <person name="Chin S.H."/>
            <person name="Dew I."/>
            <person name="Evans C.A."/>
            <person name="Ferriera S."/>
            <person name="Flanigan M."/>
            <person name="Fosler C."/>
            <person name="Glodek A."/>
            <person name="Gu Z."/>
            <person name="Holt R.A."/>
            <person name="Jennings D."/>
            <person name="Kraft C.L."/>
            <person name="Lu F."/>
            <person name="Nguyen T."/>
            <person name="Nusskern D.R."/>
            <person name="Pfannkoch C.M."/>
            <person name="Sitter C."/>
            <person name="Sutton G.G."/>
            <person name="Venter J.C."/>
            <person name="Wang Z."/>
            <person name="Woodage T."/>
            <person name="Zheng X.H."/>
            <person name="Zhong F."/>
        </authorList>
    </citation>
    <scope>NUCLEOTIDE SEQUENCE [LARGE SCALE GENOMIC DNA]</scope>
    <source>
        <strain>BN</strain>
        <strain evidence="2">Sprague-Dawley</strain>
    </source>
</reference>
<evidence type="ECO:0000313" key="2">
    <source>
        <dbReference type="Proteomes" id="UP000234681"/>
    </source>
</evidence>
<accession>A6IQB5</accession>
<name>A6IQB5_RAT</name>